<dbReference type="EC" id="4.1.-.-" evidence="7"/>
<dbReference type="InterPro" id="IPR011206">
    <property type="entry name" value="Citrate_lyase_beta/mcl1/mcl2"/>
</dbReference>
<dbReference type="Pfam" id="PF03328">
    <property type="entry name" value="HpcH_HpaI"/>
    <property type="match status" value="2"/>
</dbReference>
<keyword evidence="7" id="KW-0456">Lyase</keyword>
<dbReference type="GO" id="GO:0006107">
    <property type="term" value="P:oxaloacetate metabolic process"/>
    <property type="evidence" value="ECO:0007669"/>
    <property type="project" value="TreeGrafter"/>
</dbReference>
<evidence type="ECO:0000259" key="6">
    <source>
        <dbReference type="Pfam" id="PF03328"/>
    </source>
</evidence>
<sequence length="279" mass="28611">MSVPSFAGGPAVLFCPADRPDRYERAAASADVVVLDLEDGVGADDKDVARRSLRANPLDPGRTVVRVNAPGSPHHGVDLDALADTAYTTVMLPKADGRFVGPLLRHDGVPYAVVALCETAAGVLAAPALAARSDVVALAWGAEDLFASLGGSSSRGADGAYRDVARHARSTVLLAGRAAGKPVLDAVHLDLGDADGLRAEAQDAAACGFAGTLCVHPDQVPVVRAAFAPSDVEVEQARALLEAAARTSAGVLRHDGRMIDAPLLAHARAVLARAGKEES</sequence>
<evidence type="ECO:0000256" key="3">
    <source>
        <dbReference type="ARBA" id="ARBA00022842"/>
    </source>
</evidence>
<dbReference type="EMBL" id="CP014209">
    <property type="protein sequence ID" value="ANC31329.1"/>
    <property type="molecule type" value="Genomic_DNA"/>
</dbReference>
<feature type="binding site" evidence="4">
    <location>
        <position position="66"/>
    </location>
    <ligand>
        <name>substrate</name>
    </ligand>
</feature>
<dbReference type="InterPro" id="IPR005000">
    <property type="entry name" value="Aldolase/citrate-lyase_domain"/>
</dbReference>
<dbReference type="KEGG" id="ido:I598_1781"/>
<dbReference type="PANTHER" id="PTHR32308">
    <property type="entry name" value="LYASE BETA SUBUNIT, PUTATIVE (AFU_ORTHOLOGUE AFUA_4G13030)-RELATED"/>
    <property type="match status" value="1"/>
</dbReference>
<dbReference type="PATRIC" id="fig|1300344.3.peg.1788"/>
<evidence type="ECO:0000313" key="7">
    <source>
        <dbReference type="EMBL" id="ANC31329.1"/>
    </source>
</evidence>
<dbReference type="GO" id="GO:0016829">
    <property type="term" value="F:lyase activity"/>
    <property type="evidence" value="ECO:0007669"/>
    <property type="project" value="UniProtKB-KW"/>
</dbReference>
<dbReference type="STRING" id="1300344.I598_1781"/>
<comment type="cofactor">
    <cofactor evidence="1">
        <name>Mg(2+)</name>
        <dbReference type="ChEBI" id="CHEBI:18420"/>
    </cofactor>
</comment>
<protein>
    <submittedName>
        <fullName evidence="7">Citrate lyase subunit beta-like protein</fullName>
        <ecNumber evidence="7">4.1.-.-</ecNumber>
    </submittedName>
</protein>
<feature type="binding site" evidence="5">
    <location>
        <position position="144"/>
    </location>
    <ligand>
        <name>Mg(2+)</name>
        <dbReference type="ChEBI" id="CHEBI:18420"/>
    </ligand>
</feature>
<dbReference type="Gene3D" id="3.20.20.60">
    <property type="entry name" value="Phosphoenolpyruvate-binding domains"/>
    <property type="match status" value="1"/>
</dbReference>
<dbReference type="PANTHER" id="PTHR32308:SF10">
    <property type="entry name" value="CITRATE LYASE SUBUNIT BETA"/>
    <property type="match status" value="1"/>
</dbReference>
<evidence type="ECO:0000256" key="5">
    <source>
        <dbReference type="PIRSR" id="PIRSR015582-2"/>
    </source>
</evidence>
<keyword evidence="3 5" id="KW-0460">Magnesium</keyword>
<evidence type="ECO:0000256" key="2">
    <source>
        <dbReference type="ARBA" id="ARBA00022723"/>
    </source>
</evidence>
<dbReference type="Proteomes" id="UP000076794">
    <property type="component" value="Chromosome"/>
</dbReference>
<dbReference type="OrthoDB" id="5172636at2"/>
<evidence type="ECO:0000256" key="4">
    <source>
        <dbReference type="PIRSR" id="PIRSR015582-1"/>
    </source>
</evidence>
<dbReference type="SUPFAM" id="SSF51621">
    <property type="entry name" value="Phosphoenolpyruvate/pyruvate domain"/>
    <property type="match status" value="1"/>
</dbReference>
<feature type="domain" description="HpcH/HpaI aldolase/citrate lyase" evidence="6">
    <location>
        <begin position="12"/>
        <end position="96"/>
    </location>
</feature>
<dbReference type="InterPro" id="IPR040442">
    <property type="entry name" value="Pyrv_kinase-like_dom_sf"/>
</dbReference>
<keyword evidence="8" id="KW-1185">Reference proteome</keyword>
<dbReference type="AlphaFoldDB" id="A0A168FC63"/>
<accession>A0A168FC63</accession>
<name>A0A168FC63_9MICO</name>
<proteinExistence type="predicted"/>
<dbReference type="PIRSF" id="PIRSF015582">
    <property type="entry name" value="Cit_lyase_B"/>
    <property type="match status" value="1"/>
</dbReference>
<reference evidence="7 8" key="1">
    <citation type="submission" date="2016-01" db="EMBL/GenBank/DDBJ databases">
        <title>Complete genome sequence of a soil Actinobacterium, Isoptericola dokdonensis DS-3.</title>
        <authorList>
            <person name="Kwon S.-K."/>
            <person name="Kim J.F."/>
        </authorList>
    </citation>
    <scope>NUCLEOTIDE SEQUENCE [LARGE SCALE GENOMIC DNA]</scope>
    <source>
        <strain evidence="7 8">DS-3</strain>
    </source>
</reference>
<dbReference type="GO" id="GO:0000287">
    <property type="term" value="F:magnesium ion binding"/>
    <property type="evidence" value="ECO:0007669"/>
    <property type="project" value="TreeGrafter"/>
</dbReference>
<feature type="binding site" evidence="5">
    <location>
        <position position="118"/>
    </location>
    <ligand>
        <name>Mg(2+)</name>
        <dbReference type="ChEBI" id="CHEBI:18420"/>
    </ligand>
</feature>
<dbReference type="RefSeq" id="WP_068202644.1">
    <property type="nucleotide sequence ID" value="NZ_CP014209.1"/>
</dbReference>
<keyword evidence="2 5" id="KW-0479">Metal-binding</keyword>
<feature type="binding site" evidence="4">
    <location>
        <position position="118"/>
    </location>
    <ligand>
        <name>substrate</name>
    </ligand>
</feature>
<feature type="domain" description="HpcH/HpaI aldolase/citrate lyase" evidence="6">
    <location>
        <begin position="112"/>
        <end position="217"/>
    </location>
</feature>
<evidence type="ECO:0000256" key="1">
    <source>
        <dbReference type="ARBA" id="ARBA00001946"/>
    </source>
</evidence>
<dbReference type="InterPro" id="IPR015813">
    <property type="entry name" value="Pyrv/PenolPyrv_kinase-like_dom"/>
</dbReference>
<gene>
    <name evidence="7" type="primary">citE</name>
    <name evidence="7" type="ORF">I598_1781</name>
</gene>
<organism evidence="7 8">
    <name type="scientific">Isoptericola dokdonensis DS-3</name>
    <dbReference type="NCBI Taxonomy" id="1300344"/>
    <lineage>
        <taxon>Bacteria</taxon>
        <taxon>Bacillati</taxon>
        <taxon>Actinomycetota</taxon>
        <taxon>Actinomycetes</taxon>
        <taxon>Micrococcales</taxon>
        <taxon>Promicromonosporaceae</taxon>
        <taxon>Isoptericola</taxon>
    </lineage>
</organism>
<evidence type="ECO:0000313" key="8">
    <source>
        <dbReference type="Proteomes" id="UP000076794"/>
    </source>
</evidence>